<name>A0ACC1YCM3_MELAZ</name>
<comment type="caution">
    <text evidence="1">The sequence shown here is derived from an EMBL/GenBank/DDBJ whole genome shotgun (WGS) entry which is preliminary data.</text>
</comment>
<keyword evidence="2" id="KW-1185">Reference proteome</keyword>
<evidence type="ECO:0000313" key="2">
    <source>
        <dbReference type="Proteomes" id="UP001164539"/>
    </source>
</evidence>
<sequence>MQLISMLAKTRNKYEARFCSAKGGDYLSAVGVDCGSLSAVEGADCGGLSADADYVEYDGVSCSDVVESAGLVAGQYVEFGGLGGVECDDVGDGIDAEDFQGRFTTCEMAGAEALACMVVKKYRNS</sequence>
<reference evidence="1 2" key="1">
    <citation type="journal article" date="2023" name="Science">
        <title>Complex scaffold remodeling in plant triterpene biosynthesis.</title>
        <authorList>
            <person name="De La Pena R."/>
            <person name="Hodgson H."/>
            <person name="Liu J.C."/>
            <person name="Stephenson M.J."/>
            <person name="Martin A.C."/>
            <person name="Owen C."/>
            <person name="Harkess A."/>
            <person name="Leebens-Mack J."/>
            <person name="Jimenez L.E."/>
            <person name="Osbourn A."/>
            <person name="Sattely E.S."/>
        </authorList>
    </citation>
    <scope>NUCLEOTIDE SEQUENCE [LARGE SCALE GENOMIC DNA]</scope>
    <source>
        <strain evidence="2">cv. JPN11</strain>
        <tissue evidence="1">Leaf</tissue>
    </source>
</reference>
<organism evidence="1 2">
    <name type="scientific">Melia azedarach</name>
    <name type="common">Chinaberry tree</name>
    <dbReference type="NCBI Taxonomy" id="155640"/>
    <lineage>
        <taxon>Eukaryota</taxon>
        <taxon>Viridiplantae</taxon>
        <taxon>Streptophyta</taxon>
        <taxon>Embryophyta</taxon>
        <taxon>Tracheophyta</taxon>
        <taxon>Spermatophyta</taxon>
        <taxon>Magnoliopsida</taxon>
        <taxon>eudicotyledons</taxon>
        <taxon>Gunneridae</taxon>
        <taxon>Pentapetalae</taxon>
        <taxon>rosids</taxon>
        <taxon>malvids</taxon>
        <taxon>Sapindales</taxon>
        <taxon>Meliaceae</taxon>
        <taxon>Melia</taxon>
    </lineage>
</organism>
<evidence type="ECO:0000313" key="1">
    <source>
        <dbReference type="EMBL" id="KAJ4721536.1"/>
    </source>
</evidence>
<gene>
    <name evidence="1" type="ORF">OWV82_009212</name>
</gene>
<accession>A0ACC1YCM3</accession>
<protein>
    <submittedName>
        <fullName evidence="1">Uncharacterized protein</fullName>
    </submittedName>
</protein>
<dbReference type="Proteomes" id="UP001164539">
    <property type="component" value="Chromosome 4"/>
</dbReference>
<proteinExistence type="predicted"/>
<dbReference type="EMBL" id="CM051397">
    <property type="protein sequence ID" value="KAJ4721536.1"/>
    <property type="molecule type" value="Genomic_DNA"/>
</dbReference>